<keyword evidence="8" id="KW-1185">Reference proteome</keyword>
<dbReference type="GO" id="GO:0032790">
    <property type="term" value="P:ribosome disassembly"/>
    <property type="evidence" value="ECO:0007669"/>
    <property type="project" value="TreeGrafter"/>
</dbReference>
<dbReference type="Pfam" id="PF00009">
    <property type="entry name" value="GTP_EFTU"/>
    <property type="match status" value="1"/>
</dbReference>
<dbReference type="PROSITE" id="PS51722">
    <property type="entry name" value="G_TR_2"/>
    <property type="match status" value="1"/>
</dbReference>
<dbReference type="InterPro" id="IPR035649">
    <property type="entry name" value="EFG_V"/>
</dbReference>
<comment type="similarity">
    <text evidence="1">Belongs to the TRAFAC class translation factor GTPase superfamily. Classic translation factor GTPase family. EF-G/EF-2 subfamily.</text>
</comment>
<dbReference type="InterPro" id="IPR027417">
    <property type="entry name" value="P-loop_NTPase"/>
</dbReference>
<dbReference type="InterPro" id="IPR004540">
    <property type="entry name" value="Transl_elong_EFG/EF2"/>
</dbReference>
<keyword evidence="4" id="KW-0342">GTP-binding</keyword>
<gene>
    <name evidence="7" type="ORF">TSYNT_8100</name>
</gene>
<dbReference type="InterPro" id="IPR000640">
    <property type="entry name" value="EFG_V-like"/>
</dbReference>
<dbReference type="PRINTS" id="PR00315">
    <property type="entry name" value="ELONGATNFCT"/>
</dbReference>
<evidence type="ECO:0000256" key="5">
    <source>
        <dbReference type="NCBIfam" id="TIGR00484"/>
    </source>
</evidence>
<dbReference type="InterPro" id="IPR020568">
    <property type="entry name" value="Ribosomal_Su5_D2-typ_SF"/>
</dbReference>
<dbReference type="SUPFAM" id="SSF54211">
    <property type="entry name" value="Ribosomal protein S5 domain 2-like"/>
    <property type="match status" value="1"/>
</dbReference>
<dbReference type="GO" id="GO:0003924">
    <property type="term" value="F:GTPase activity"/>
    <property type="evidence" value="ECO:0007669"/>
    <property type="project" value="InterPro"/>
</dbReference>
<evidence type="ECO:0000256" key="4">
    <source>
        <dbReference type="ARBA" id="ARBA00023134"/>
    </source>
</evidence>
<dbReference type="Gene3D" id="3.40.50.300">
    <property type="entry name" value="P-loop containing nucleotide triphosphate hydrolases"/>
    <property type="match status" value="1"/>
</dbReference>
<dbReference type="GO" id="GO:0005525">
    <property type="term" value="F:GTP binding"/>
    <property type="evidence" value="ECO:0007669"/>
    <property type="project" value="UniProtKB-UniRule"/>
</dbReference>
<dbReference type="FunFam" id="3.30.230.10:FF:000003">
    <property type="entry name" value="Elongation factor G"/>
    <property type="match status" value="1"/>
</dbReference>
<protein>
    <recommendedName>
        <fullName evidence="2 5">Elongation factor G</fullName>
    </recommendedName>
</protein>
<keyword evidence="7" id="KW-0648">Protein biosynthesis</keyword>
<dbReference type="Gene3D" id="2.40.30.10">
    <property type="entry name" value="Translation factors"/>
    <property type="match status" value="1"/>
</dbReference>
<dbReference type="EMBL" id="DF977002">
    <property type="protein sequence ID" value="GAQ25571.1"/>
    <property type="molecule type" value="Genomic_DNA"/>
</dbReference>
<keyword evidence="3" id="KW-0547">Nucleotide-binding</keyword>
<dbReference type="AlphaFoldDB" id="A0A0U9HMK7"/>
<dbReference type="NCBIfam" id="NF009891">
    <property type="entry name" value="PRK13351.1-1"/>
    <property type="match status" value="1"/>
</dbReference>
<dbReference type="CDD" id="cd04170">
    <property type="entry name" value="EF-G_bact"/>
    <property type="match status" value="1"/>
</dbReference>
<dbReference type="InterPro" id="IPR005517">
    <property type="entry name" value="Transl_elong_EFG/EF2_IV"/>
</dbReference>
<dbReference type="NCBIfam" id="TIGR00484">
    <property type="entry name" value="EF-G"/>
    <property type="match status" value="1"/>
</dbReference>
<dbReference type="SMART" id="SM00889">
    <property type="entry name" value="EFG_IV"/>
    <property type="match status" value="1"/>
</dbReference>
<dbReference type="NCBIfam" id="NF009381">
    <property type="entry name" value="PRK12740.1-5"/>
    <property type="match status" value="1"/>
</dbReference>
<dbReference type="OrthoDB" id="9804431at2"/>
<evidence type="ECO:0000313" key="7">
    <source>
        <dbReference type="EMBL" id="GAQ25571.1"/>
    </source>
</evidence>
<name>A0A0U9HMK7_9FIRM</name>
<dbReference type="CDD" id="cd16262">
    <property type="entry name" value="EFG_III"/>
    <property type="match status" value="1"/>
</dbReference>
<dbReference type="CDD" id="cd01434">
    <property type="entry name" value="EFG_mtEFG1_IV"/>
    <property type="match status" value="1"/>
</dbReference>
<evidence type="ECO:0000256" key="2">
    <source>
        <dbReference type="ARBA" id="ARBA00017872"/>
    </source>
</evidence>
<accession>A0A0U9HMK7</accession>
<proteinExistence type="inferred from homology"/>
<dbReference type="CDD" id="cd04088">
    <property type="entry name" value="EFG_mtEFG_II"/>
    <property type="match status" value="1"/>
</dbReference>
<dbReference type="InterPro" id="IPR009022">
    <property type="entry name" value="EFG_III"/>
</dbReference>
<dbReference type="GO" id="GO:0003746">
    <property type="term" value="F:translation elongation factor activity"/>
    <property type="evidence" value="ECO:0007669"/>
    <property type="project" value="UniProtKB-UniRule"/>
</dbReference>
<dbReference type="InterPro" id="IPR005225">
    <property type="entry name" value="Small_GTP-bd"/>
</dbReference>
<dbReference type="RefSeq" id="WP_059032983.1">
    <property type="nucleotide sequence ID" value="NZ_DF977002.1"/>
</dbReference>
<dbReference type="SUPFAM" id="SSF50447">
    <property type="entry name" value="Translation proteins"/>
    <property type="match status" value="1"/>
</dbReference>
<dbReference type="InterPro" id="IPR041095">
    <property type="entry name" value="EFG_II"/>
</dbReference>
<dbReference type="InterPro" id="IPR009000">
    <property type="entry name" value="Transl_B-barrel_sf"/>
</dbReference>
<dbReference type="Pfam" id="PF22042">
    <property type="entry name" value="EF-G_D2"/>
    <property type="match status" value="1"/>
</dbReference>
<dbReference type="NCBIfam" id="TIGR00231">
    <property type="entry name" value="small_GTP"/>
    <property type="match status" value="1"/>
</dbReference>
<reference evidence="7" key="1">
    <citation type="journal article" date="2016" name="Genome Announc.">
        <title>Draft Genome Sequence of the Syntrophic Lactate-Degrading Bacterium Tepidanaerobacter syntrophicus JLT.</title>
        <authorList>
            <person name="Matsuura N."/>
            <person name="Ohashi A."/>
            <person name="Tourlousse D.M."/>
            <person name="Sekiguchi Y."/>
        </authorList>
    </citation>
    <scope>NUCLEOTIDE SEQUENCE [LARGE SCALE GENOMIC DNA]</scope>
    <source>
        <strain evidence="7">JL</strain>
    </source>
</reference>
<dbReference type="SUPFAM" id="SSF54980">
    <property type="entry name" value="EF-G C-terminal domain-like"/>
    <property type="match status" value="2"/>
</dbReference>
<organism evidence="7">
    <name type="scientific">Tepidanaerobacter syntrophicus</name>
    <dbReference type="NCBI Taxonomy" id="224999"/>
    <lineage>
        <taxon>Bacteria</taxon>
        <taxon>Bacillati</taxon>
        <taxon>Bacillota</taxon>
        <taxon>Clostridia</taxon>
        <taxon>Thermosediminibacterales</taxon>
        <taxon>Tepidanaerobacteraceae</taxon>
        <taxon>Tepidanaerobacter</taxon>
    </lineage>
</organism>
<evidence type="ECO:0000259" key="6">
    <source>
        <dbReference type="PROSITE" id="PS51722"/>
    </source>
</evidence>
<dbReference type="Gene3D" id="3.30.70.240">
    <property type="match status" value="1"/>
</dbReference>
<dbReference type="InterPro" id="IPR014721">
    <property type="entry name" value="Ribsml_uS5_D2-typ_fold_subgr"/>
</dbReference>
<dbReference type="Gene3D" id="3.30.230.10">
    <property type="match status" value="1"/>
</dbReference>
<dbReference type="Pfam" id="PF03764">
    <property type="entry name" value="EFG_IV"/>
    <property type="match status" value="1"/>
</dbReference>
<dbReference type="SMART" id="SM00838">
    <property type="entry name" value="EFG_C"/>
    <property type="match status" value="1"/>
</dbReference>
<evidence type="ECO:0000256" key="1">
    <source>
        <dbReference type="ARBA" id="ARBA00005870"/>
    </source>
</evidence>
<dbReference type="Pfam" id="PF00679">
    <property type="entry name" value="EFG_C"/>
    <property type="match status" value="1"/>
</dbReference>
<dbReference type="STRING" id="224999.GCA_001485475_01601"/>
<sequence length="693" mass="76360">MKSYKSDMIRNIGLIGHSGSGKTSLAEAMLYNSGAIDRLGRIDEGTTVCDYDPEEIKRKISINNAIAPCEWKGTKINIVDTPGYFDFVGEVKSALRVVENAVIAVCAVSGVEVGTEQVFEYAEKENLPRIFFINKMDRENANFYKVADQIKEFFGPKAVLVQLPIGSEANFSGIVDIISQKAFAFDDKKLKECPIPEDLNDAVEENRTALLEAIAETDDEILAKYLEGEELTEEEIQKGLHKGIVSGLIYPVLCGSSLTNKGIDLLLDMICKYAASPEERPAEKGVKPGTNEEITIKCSTSEPFSALVFKTMADPYVGKLTLFKVFSGSIKSDSVVYNVTQNQTEKFGQIYILKGKKQENTSEVVAGDIAAVAKLQYTTTNDTLADKDHPVLLKPIEFPKPVLTLAAQPKSSGDEDKISSGLARLMEEDKTFEVTKDPETGQLLVSGMGEIHLEVLAARLANKFGSEVVLELPKIPYRETIRESVKVEGKHKKQSGGRGQYGHVWIELQPTDLNEEFQFEDKIFGGAVPKQYIPAVEKGIREALKEGVVAGYPMIGIKAILYDGSFHPVDSSEMAFKIAASMAFKKGALQAKPVLLEPIMDLTVVVPESYMGDIIGDLNKRRGRVLGMEQKDGMQHIKAQVPMSEILRYATDLRSMTQGRGHFTATFSHYEEVPAQIAEKIIAEAQSQKNNKE</sequence>
<dbReference type="FunFam" id="3.40.50.300:FF:001994">
    <property type="entry name" value="Translation elongation factor G"/>
    <property type="match status" value="1"/>
</dbReference>
<dbReference type="InterPro" id="IPR053905">
    <property type="entry name" value="EF-G-like_DII"/>
</dbReference>
<dbReference type="Pfam" id="PF14492">
    <property type="entry name" value="EFG_III"/>
    <property type="match status" value="1"/>
</dbReference>
<dbReference type="InterPro" id="IPR035647">
    <property type="entry name" value="EFG_III/V"/>
</dbReference>
<dbReference type="Proteomes" id="UP000062160">
    <property type="component" value="Unassembled WGS sequence"/>
</dbReference>
<dbReference type="NCBIfam" id="NF009379">
    <property type="entry name" value="PRK12740.1-3"/>
    <property type="match status" value="1"/>
</dbReference>
<dbReference type="FunFam" id="2.40.30.10:FF:000006">
    <property type="entry name" value="Elongation factor G"/>
    <property type="match status" value="1"/>
</dbReference>
<keyword evidence="7" id="KW-0251">Elongation factor</keyword>
<dbReference type="Gene3D" id="3.30.70.870">
    <property type="entry name" value="Elongation Factor G (Translational Gtpase), domain 3"/>
    <property type="match status" value="1"/>
</dbReference>
<dbReference type="InterPro" id="IPR000795">
    <property type="entry name" value="T_Tr_GTP-bd_dom"/>
</dbReference>
<dbReference type="SUPFAM" id="SSF52540">
    <property type="entry name" value="P-loop containing nucleoside triphosphate hydrolases"/>
    <property type="match status" value="1"/>
</dbReference>
<dbReference type="PANTHER" id="PTHR43261:SF6">
    <property type="entry name" value="ELONGATION FACTOR G-LIKE PROTEIN"/>
    <property type="match status" value="1"/>
</dbReference>
<evidence type="ECO:0000256" key="3">
    <source>
        <dbReference type="ARBA" id="ARBA00022741"/>
    </source>
</evidence>
<dbReference type="FunFam" id="3.30.70.240:FF:000001">
    <property type="entry name" value="Elongation factor G"/>
    <property type="match status" value="1"/>
</dbReference>
<evidence type="ECO:0000313" key="8">
    <source>
        <dbReference type="Proteomes" id="UP000062160"/>
    </source>
</evidence>
<dbReference type="CDD" id="cd03713">
    <property type="entry name" value="EFG_mtEFG_C"/>
    <property type="match status" value="1"/>
</dbReference>
<dbReference type="PANTHER" id="PTHR43261">
    <property type="entry name" value="TRANSLATION ELONGATION FACTOR G-RELATED"/>
    <property type="match status" value="1"/>
</dbReference>
<feature type="domain" description="Tr-type G" evidence="6">
    <location>
        <begin position="7"/>
        <end position="278"/>
    </location>
</feature>
<dbReference type="InterPro" id="IPR047872">
    <property type="entry name" value="EFG_IV"/>
</dbReference>